<comment type="function">
    <text evidence="22">Receptor kinase that detects X.oryzae pv. oryzae protein Ax21 to promote innate immunity. Following X.oryzae pv. oryzae protein Ax21 detection, undergoes cleavage, releasing the processed protein kinase Xa21 chain.</text>
</comment>
<evidence type="ECO:0000256" key="11">
    <source>
        <dbReference type="ARBA" id="ARBA00022729"/>
    </source>
</evidence>
<keyword evidence="8" id="KW-0433">Leucine-rich repeat</keyword>
<keyword evidence="19" id="KW-0325">Glycoprotein</keyword>
<dbReference type="Proteomes" id="UP000823388">
    <property type="component" value="Chromosome 8N"/>
</dbReference>
<keyword evidence="12" id="KW-0677">Repeat</keyword>
<comment type="catalytic activity">
    <reaction evidence="20">
        <text>L-threonyl-[protein] + ATP = O-phospho-L-threonyl-[protein] + ADP + H(+)</text>
        <dbReference type="Rhea" id="RHEA:46608"/>
        <dbReference type="Rhea" id="RHEA-COMP:11060"/>
        <dbReference type="Rhea" id="RHEA-COMP:11605"/>
        <dbReference type="ChEBI" id="CHEBI:15378"/>
        <dbReference type="ChEBI" id="CHEBI:30013"/>
        <dbReference type="ChEBI" id="CHEBI:30616"/>
        <dbReference type="ChEBI" id="CHEBI:61977"/>
        <dbReference type="ChEBI" id="CHEBI:456216"/>
        <dbReference type="EC" id="2.7.11.1"/>
    </reaction>
</comment>
<feature type="signal peptide" evidence="27">
    <location>
        <begin position="1"/>
        <end position="18"/>
    </location>
</feature>
<evidence type="ECO:0000256" key="16">
    <source>
        <dbReference type="ARBA" id="ARBA00022989"/>
    </source>
</evidence>
<dbReference type="AlphaFoldDB" id="A0A8T0P7J3"/>
<keyword evidence="5" id="KW-1003">Cell membrane</keyword>
<dbReference type="OrthoDB" id="676979at2759"/>
<keyword evidence="16 26" id="KW-1133">Transmembrane helix</keyword>
<reference evidence="29" key="1">
    <citation type="submission" date="2020-05" db="EMBL/GenBank/DDBJ databases">
        <title>WGS assembly of Panicum virgatum.</title>
        <authorList>
            <person name="Lovell J.T."/>
            <person name="Jenkins J."/>
            <person name="Shu S."/>
            <person name="Juenger T.E."/>
            <person name="Schmutz J."/>
        </authorList>
    </citation>
    <scope>NUCLEOTIDE SEQUENCE</scope>
    <source>
        <strain evidence="29">AP13</strain>
    </source>
</reference>
<dbReference type="EC" id="2.7.11.1" evidence="4"/>
<dbReference type="SUPFAM" id="SSF52058">
    <property type="entry name" value="L domain-like"/>
    <property type="match status" value="2"/>
</dbReference>
<evidence type="ECO:0000256" key="19">
    <source>
        <dbReference type="ARBA" id="ARBA00023180"/>
    </source>
</evidence>
<accession>A0A8T0P7J3</accession>
<keyword evidence="11 27" id="KW-0732">Signal</keyword>
<keyword evidence="7" id="KW-0597">Phosphoprotein</keyword>
<comment type="similarity">
    <text evidence="3">Belongs to the protein kinase superfamily. Ser/Thr protein kinase family.</text>
</comment>
<evidence type="ECO:0000256" key="26">
    <source>
        <dbReference type="SAM" id="Phobius"/>
    </source>
</evidence>
<dbReference type="SUPFAM" id="SSF56112">
    <property type="entry name" value="Protein kinase-like (PK-like)"/>
    <property type="match status" value="1"/>
</dbReference>
<dbReference type="Gene3D" id="3.30.200.20">
    <property type="entry name" value="Phosphorylase Kinase, domain 1"/>
    <property type="match status" value="1"/>
</dbReference>
<evidence type="ECO:0000256" key="4">
    <source>
        <dbReference type="ARBA" id="ARBA00012513"/>
    </source>
</evidence>
<evidence type="ECO:0000256" key="10">
    <source>
        <dbReference type="ARBA" id="ARBA00022692"/>
    </source>
</evidence>
<dbReference type="InterPro" id="IPR017441">
    <property type="entry name" value="Protein_kinase_ATP_BS"/>
</dbReference>
<dbReference type="GO" id="GO:0004674">
    <property type="term" value="F:protein serine/threonine kinase activity"/>
    <property type="evidence" value="ECO:0007669"/>
    <property type="project" value="UniProtKB-KW"/>
</dbReference>
<keyword evidence="18" id="KW-0675">Receptor</keyword>
<protein>
    <recommendedName>
        <fullName evidence="24">Receptor kinase-like protein Xa21</fullName>
        <ecNumber evidence="4">2.7.11.1</ecNumber>
    </recommendedName>
</protein>
<dbReference type="FunFam" id="3.80.10.10:FF:000041">
    <property type="entry name" value="LRR receptor-like serine/threonine-protein kinase ERECTA"/>
    <property type="match status" value="1"/>
</dbReference>
<proteinExistence type="inferred from homology"/>
<feature type="chain" id="PRO_5035716652" description="Receptor kinase-like protein Xa21" evidence="27">
    <location>
        <begin position="19"/>
        <end position="1020"/>
    </location>
</feature>
<dbReference type="PANTHER" id="PTHR27008:SF537">
    <property type="entry name" value="OS11G0173432 PROTEIN"/>
    <property type="match status" value="1"/>
</dbReference>
<dbReference type="Pfam" id="PF07714">
    <property type="entry name" value="PK_Tyr_Ser-Thr"/>
    <property type="match status" value="1"/>
</dbReference>
<dbReference type="Gene3D" id="1.10.510.10">
    <property type="entry name" value="Transferase(Phosphotransferase) domain 1"/>
    <property type="match status" value="1"/>
</dbReference>
<dbReference type="GO" id="GO:0005789">
    <property type="term" value="C:endoplasmic reticulum membrane"/>
    <property type="evidence" value="ECO:0007669"/>
    <property type="project" value="UniProtKB-SubCell"/>
</dbReference>
<dbReference type="PROSITE" id="PS50011">
    <property type="entry name" value="PROTEIN_KINASE_DOM"/>
    <property type="match status" value="1"/>
</dbReference>
<dbReference type="InterPro" id="IPR055414">
    <property type="entry name" value="LRR_R13L4/SHOC2-like"/>
</dbReference>
<evidence type="ECO:0000313" key="30">
    <source>
        <dbReference type="Proteomes" id="UP000823388"/>
    </source>
</evidence>
<evidence type="ECO:0000259" key="28">
    <source>
        <dbReference type="PROSITE" id="PS50011"/>
    </source>
</evidence>
<dbReference type="InterPro" id="IPR051809">
    <property type="entry name" value="Plant_receptor-like_S/T_kinase"/>
</dbReference>
<comment type="catalytic activity">
    <reaction evidence="21">
        <text>L-seryl-[protein] + ATP = O-phospho-L-seryl-[protein] + ADP + H(+)</text>
        <dbReference type="Rhea" id="RHEA:17989"/>
        <dbReference type="Rhea" id="RHEA-COMP:9863"/>
        <dbReference type="Rhea" id="RHEA-COMP:11604"/>
        <dbReference type="ChEBI" id="CHEBI:15378"/>
        <dbReference type="ChEBI" id="CHEBI:29999"/>
        <dbReference type="ChEBI" id="CHEBI:30616"/>
        <dbReference type="ChEBI" id="CHEBI:83421"/>
        <dbReference type="ChEBI" id="CHEBI:456216"/>
        <dbReference type="EC" id="2.7.11.1"/>
    </reaction>
</comment>
<comment type="subcellular location">
    <subcellularLocation>
        <location evidence="1">Cell membrane</location>
        <topology evidence="1">Single-pass type I membrane protein</topology>
    </subcellularLocation>
    <subcellularLocation>
        <location evidence="2">Endoplasmic reticulum membrane</location>
        <topology evidence="2">Single-pass membrane protein</topology>
    </subcellularLocation>
</comment>
<dbReference type="Pfam" id="PF08263">
    <property type="entry name" value="LRRNT_2"/>
    <property type="match status" value="1"/>
</dbReference>
<feature type="domain" description="Protein kinase" evidence="28">
    <location>
        <begin position="703"/>
        <end position="1013"/>
    </location>
</feature>
<evidence type="ECO:0000256" key="5">
    <source>
        <dbReference type="ARBA" id="ARBA00022475"/>
    </source>
</evidence>
<evidence type="ECO:0000256" key="21">
    <source>
        <dbReference type="ARBA" id="ARBA00048679"/>
    </source>
</evidence>
<evidence type="ECO:0000256" key="3">
    <source>
        <dbReference type="ARBA" id="ARBA00008684"/>
    </source>
</evidence>
<dbReference type="PANTHER" id="PTHR27008">
    <property type="entry name" value="OS04G0122200 PROTEIN"/>
    <property type="match status" value="1"/>
</dbReference>
<evidence type="ECO:0000256" key="8">
    <source>
        <dbReference type="ARBA" id="ARBA00022614"/>
    </source>
</evidence>
<dbReference type="Pfam" id="PF23598">
    <property type="entry name" value="LRR_14"/>
    <property type="match status" value="1"/>
</dbReference>
<evidence type="ECO:0000256" key="24">
    <source>
        <dbReference type="ARBA" id="ARBA00072040"/>
    </source>
</evidence>
<dbReference type="InterPro" id="IPR001611">
    <property type="entry name" value="Leu-rich_rpt"/>
</dbReference>
<evidence type="ECO:0000256" key="20">
    <source>
        <dbReference type="ARBA" id="ARBA00047899"/>
    </source>
</evidence>
<dbReference type="EMBL" id="CM029052">
    <property type="protein sequence ID" value="KAG2556142.1"/>
    <property type="molecule type" value="Genomic_DNA"/>
</dbReference>
<evidence type="ECO:0000256" key="17">
    <source>
        <dbReference type="ARBA" id="ARBA00023136"/>
    </source>
</evidence>
<evidence type="ECO:0000256" key="2">
    <source>
        <dbReference type="ARBA" id="ARBA00004389"/>
    </source>
</evidence>
<evidence type="ECO:0000256" key="13">
    <source>
        <dbReference type="ARBA" id="ARBA00022741"/>
    </source>
</evidence>
<dbReference type="FunFam" id="3.80.10.10:FF:000275">
    <property type="entry name" value="Leucine-rich repeat receptor-like protein kinase"/>
    <property type="match status" value="1"/>
</dbReference>
<keyword evidence="17 26" id="KW-0472">Membrane</keyword>
<comment type="caution">
    <text evidence="29">The sequence shown here is derived from an EMBL/GenBank/DDBJ whole genome shotgun (WGS) entry which is preliminary data.</text>
</comment>
<evidence type="ECO:0000256" key="25">
    <source>
        <dbReference type="PROSITE-ProRule" id="PRU10141"/>
    </source>
</evidence>
<dbReference type="PROSITE" id="PS00108">
    <property type="entry name" value="PROTEIN_KINASE_ST"/>
    <property type="match status" value="1"/>
</dbReference>
<dbReference type="InterPro" id="IPR003591">
    <property type="entry name" value="Leu-rich_rpt_typical-subtyp"/>
</dbReference>
<dbReference type="SMART" id="SM00369">
    <property type="entry name" value="LRR_TYP"/>
    <property type="match status" value="9"/>
</dbReference>
<dbReference type="Gene3D" id="3.80.10.10">
    <property type="entry name" value="Ribonuclease Inhibitor"/>
    <property type="match status" value="4"/>
</dbReference>
<keyword evidence="6" id="KW-0723">Serine/threonine-protein kinase</keyword>
<evidence type="ECO:0000256" key="15">
    <source>
        <dbReference type="ARBA" id="ARBA00022840"/>
    </source>
</evidence>
<evidence type="ECO:0000313" key="29">
    <source>
        <dbReference type="EMBL" id="KAG2556142.1"/>
    </source>
</evidence>
<keyword evidence="30" id="KW-1185">Reference proteome</keyword>
<sequence length="1020" mass="111787">MLLHAIVQLLFMHMACCAHAVMSSFNGNYTDGLSLLEFKKSIASDPQQALMSWNDSNHFCSWEGVLCSVKHPQRVTSLRLKNQGLVGPVSPSLGNLTFLKILILSANSFSGEIPPSLGHLHRLQYLNLINNTLQGRIPSFANCSKLKELWLENNQLDGQITEHLPSGLEKLILASNNLSGTIPTYLANITTLKLFTCLSNNIEGNIPNEFANMRGLKELYVGKNKLSGRFPQFISNLSNLVGFSVAFNDLSGNVPSNFGNSLPNLRLFELGGNYFHGHIPSGLTNASKLNLIDISINEFSGILPSSIGKLSKLSWLNLEGNKLQARNKKDWEFMDSLANCTELEMFSVAANRLEGNVPKSLGNLSNQLQYLHLTGNQLSGDFPSGITNLHNLIIVALDFNQFRGELPEWLGALKSLQVLRVDNNKFTGLIPSCLSNLSNLVMLTLNSNQLHGRILPSLGNLKMLGVLNIYRNNLHGSIPKEIFGIPTIVHLSLSFNKLDAPIHTDIGNAKQLTYFNVGSNNISGEIPSTLGNCESLEDIKMGHNNFNGSIPTSLGNIGGLQLLNLSHNNLSGAIPESLGRLQLLEQLDLSFNHLSGEVPTKGIFGNVTSIHIDGNQGLCGGTLELHLPSCAVATLNSRSHKRSTVRKILIPLATSIVSSIAIVISVMLLWTGRQKTKSIFQPSFGSKFPRVSYHDLARATEGFSTSNLIGKGRYSYVYQGKLFQDRIEVAIKVFILETRGAQKSFIAECNALKNLRHRNLVRILTACSSIDSNGNDFKALVYEFMPRGDLHALLYSSQDDRDPSISNLFTLAQRLCIVVNVADALEYLHHNNQGAIVHCDLKPSNILLDETMTAHVGDFGLARFKIGSGVSSFADSISTSSIAIKGTIGYVAPECAAGGDVSSAGDVYSFGIIVLEIFLRKRPTDDMFKDDLNIARFVEMNFPDRISQIVDPELQEEQQDLLQQTSGNMKKESLECLLSVLNIGLQCANASPNERMDMQEVAARLRGIKQAYLKETEAGV</sequence>
<dbReference type="FunFam" id="1.10.510.10:FF:000358">
    <property type="entry name" value="Putative leucine-rich repeat receptor-like serine/threonine-protein kinase"/>
    <property type="match status" value="1"/>
</dbReference>
<keyword evidence="14" id="KW-0418">Kinase</keyword>
<dbReference type="InterPro" id="IPR032675">
    <property type="entry name" value="LRR_dom_sf"/>
</dbReference>
<dbReference type="InterPro" id="IPR001245">
    <property type="entry name" value="Ser-Thr/Tyr_kinase_cat_dom"/>
</dbReference>
<dbReference type="InterPro" id="IPR000719">
    <property type="entry name" value="Prot_kinase_dom"/>
</dbReference>
<dbReference type="InterPro" id="IPR008271">
    <property type="entry name" value="Ser/Thr_kinase_AS"/>
</dbReference>
<dbReference type="SMART" id="SM00365">
    <property type="entry name" value="LRR_SD22"/>
    <property type="match status" value="4"/>
</dbReference>
<evidence type="ECO:0000256" key="7">
    <source>
        <dbReference type="ARBA" id="ARBA00022553"/>
    </source>
</evidence>
<gene>
    <name evidence="29" type="ORF">PVAP13_8NG085703</name>
</gene>
<evidence type="ECO:0000256" key="14">
    <source>
        <dbReference type="ARBA" id="ARBA00022777"/>
    </source>
</evidence>
<keyword evidence="13 25" id="KW-0547">Nucleotide-binding</keyword>
<evidence type="ECO:0000256" key="12">
    <source>
        <dbReference type="ARBA" id="ARBA00022737"/>
    </source>
</evidence>
<dbReference type="FunFam" id="3.80.10.10:FF:000288">
    <property type="entry name" value="LRR receptor-like serine/threonine-protein kinase EFR"/>
    <property type="match status" value="1"/>
</dbReference>
<evidence type="ECO:0000256" key="23">
    <source>
        <dbReference type="ARBA" id="ARBA00056628"/>
    </source>
</evidence>
<keyword evidence="10 26" id="KW-0812">Transmembrane</keyword>
<dbReference type="GO" id="GO:0005524">
    <property type="term" value="F:ATP binding"/>
    <property type="evidence" value="ECO:0007669"/>
    <property type="project" value="UniProtKB-UniRule"/>
</dbReference>
<evidence type="ECO:0000256" key="6">
    <source>
        <dbReference type="ARBA" id="ARBA00022527"/>
    </source>
</evidence>
<evidence type="ECO:0000256" key="27">
    <source>
        <dbReference type="SAM" id="SignalP"/>
    </source>
</evidence>
<feature type="binding site" evidence="25">
    <location>
        <position position="732"/>
    </location>
    <ligand>
        <name>ATP</name>
        <dbReference type="ChEBI" id="CHEBI:30616"/>
    </ligand>
</feature>
<dbReference type="Pfam" id="PF00560">
    <property type="entry name" value="LRR_1"/>
    <property type="match status" value="4"/>
</dbReference>
<dbReference type="FunFam" id="3.30.200.20:FF:000432">
    <property type="entry name" value="LRR receptor-like serine/threonine-protein kinase EFR"/>
    <property type="match status" value="1"/>
</dbReference>
<dbReference type="InterPro" id="IPR013210">
    <property type="entry name" value="LRR_N_plant-typ"/>
</dbReference>
<dbReference type="PROSITE" id="PS00107">
    <property type="entry name" value="PROTEIN_KINASE_ATP"/>
    <property type="match status" value="1"/>
</dbReference>
<dbReference type="InterPro" id="IPR011009">
    <property type="entry name" value="Kinase-like_dom_sf"/>
</dbReference>
<name>A0A8T0P7J3_PANVG</name>
<organism evidence="29 30">
    <name type="scientific">Panicum virgatum</name>
    <name type="common">Blackwell switchgrass</name>
    <dbReference type="NCBI Taxonomy" id="38727"/>
    <lineage>
        <taxon>Eukaryota</taxon>
        <taxon>Viridiplantae</taxon>
        <taxon>Streptophyta</taxon>
        <taxon>Embryophyta</taxon>
        <taxon>Tracheophyta</taxon>
        <taxon>Spermatophyta</taxon>
        <taxon>Magnoliopsida</taxon>
        <taxon>Liliopsida</taxon>
        <taxon>Poales</taxon>
        <taxon>Poaceae</taxon>
        <taxon>PACMAD clade</taxon>
        <taxon>Panicoideae</taxon>
        <taxon>Panicodae</taxon>
        <taxon>Paniceae</taxon>
        <taxon>Panicinae</taxon>
        <taxon>Panicum</taxon>
        <taxon>Panicum sect. Hiantes</taxon>
    </lineage>
</organism>
<keyword evidence="9" id="KW-0808">Transferase</keyword>
<comment type="function">
    <text evidence="23">The processed protein kinase Xa21 chain released by protein cleavage after X.oryzae pv. oryzae protein Ax21 detection translocates into the nucleus where it can bind and regulate WRKY62, a transcription factor. Confers resistance to the bacterial pathogen X.oryzae pv. oryzae (Xoo).</text>
</comment>
<evidence type="ECO:0000256" key="22">
    <source>
        <dbReference type="ARBA" id="ARBA00054320"/>
    </source>
</evidence>
<evidence type="ECO:0000256" key="1">
    <source>
        <dbReference type="ARBA" id="ARBA00004251"/>
    </source>
</evidence>
<dbReference type="GO" id="GO:0005886">
    <property type="term" value="C:plasma membrane"/>
    <property type="evidence" value="ECO:0007669"/>
    <property type="project" value="UniProtKB-SubCell"/>
</dbReference>
<dbReference type="SMART" id="SM00220">
    <property type="entry name" value="S_TKc"/>
    <property type="match status" value="1"/>
</dbReference>
<evidence type="ECO:0000256" key="18">
    <source>
        <dbReference type="ARBA" id="ARBA00023170"/>
    </source>
</evidence>
<keyword evidence="15 25" id="KW-0067">ATP-binding</keyword>
<evidence type="ECO:0000256" key="9">
    <source>
        <dbReference type="ARBA" id="ARBA00022679"/>
    </source>
</evidence>
<feature type="transmembrane region" description="Helical" evidence="26">
    <location>
        <begin position="648"/>
        <end position="670"/>
    </location>
</feature>